<sequence length="180" mass="20776">MKIHHGIRAHTENMKILIQLLKIVLKYSVFKFMQQLDKTHTHKRWQTTMRMSMSSAYTPSCKIIESITWNVKTSFEGASSATAPNLSQSMHQYSHYMDPEETSTDSPTDNWPPEVPNYLCKIPYWYSANLLPKLVTWMLNFFVQNLKILTLMGSATPAAYLPTFFSLNNNIDTKKVPLPL</sequence>
<dbReference type="AlphaFoldDB" id="A0A0L0CJ30"/>
<evidence type="ECO:0000313" key="2">
    <source>
        <dbReference type="Proteomes" id="UP000037069"/>
    </source>
</evidence>
<comment type="caution">
    <text evidence="1">The sequence shown here is derived from an EMBL/GenBank/DDBJ whole genome shotgun (WGS) entry which is preliminary data.</text>
</comment>
<reference evidence="1 2" key="1">
    <citation type="journal article" date="2015" name="Nat. Commun.">
        <title>Lucilia cuprina genome unlocks parasitic fly biology to underpin future interventions.</title>
        <authorList>
            <person name="Anstead C.A."/>
            <person name="Korhonen P.K."/>
            <person name="Young N.D."/>
            <person name="Hall R.S."/>
            <person name="Jex A.R."/>
            <person name="Murali S.C."/>
            <person name="Hughes D.S."/>
            <person name="Lee S.F."/>
            <person name="Perry T."/>
            <person name="Stroehlein A.J."/>
            <person name="Ansell B.R."/>
            <person name="Breugelmans B."/>
            <person name="Hofmann A."/>
            <person name="Qu J."/>
            <person name="Dugan S."/>
            <person name="Lee S.L."/>
            <person name="Chao H."/>
            <person name="Dinh H."/>
            <person name="Han Y."/>
            <person name="Doddapaneni H.V."/>
            <person name="Worley K.C."/>
            <person name="Muzny D.M."/>
            <person name="Ioannidis P."/>
            <person name="Waterhouse R.M."/>
            <person name="Zdobnov E.M."/>
            <person name="James P.J."/>
            <person name="Bagnall N.H."/>
            <person name="Kotze A.C."/>
            <person name="Gibbs R.A."/>
            <person name="Richards S."/>
            <person name="Batterham P."/>
            <person name="Gasser R.B."/>
        </authorList>
    </citation>
    <scope>NUCLEOTIDE SEQUENCE [LARGE SCALE GENOMIC DNA]</scope>
    <source>
        <strain evidence="1 2">LS</strain>
        <tissue evidence="1">Full body</tissue>
    </source>
</reference>
<name>A0A0L0CJ30_LUCCU</name>
<gene>
    <name evidence="1" type="ORF">FF38_08341</name>
</gene>
<dbReference type="Proteomes" id="UP000037069">
    <property type="component" value="Unassembled WGS sequence"/>
</dbReference>
<protein>
    <submittedName>
        <fullName evidence="1">Uncharacterized protein</fullName>
    </submittedName>
</protein>
<accession>A0A0L0CJ30</accession>
<evidence type="ECO:0000313" key="1">
    <source>
        <dbReference type="EMBL" id="KNC32232.1"/>
    </source>
</evidence>
<organism evidence="1 2">
    <name type="scientific">Lucilia cuprina</name>
    <name type="common">Green bottle fly</name>
    <name type="synonym">Australian sheep blowfly</name>
    <dbReference type="NCBI Taxonomy" id="7375"/>
    <lineage>
        <taxon>Eukaryota</taxon>
        <taxon>Metazoa</taxon>
        <taxon>Ecdysozoa</taxon>
        <taxon>Arthropoda</taxon>
        <taxon>Hexapoda</taxon>
        <taxon>Insecta</taxon>
        <taxon>Pterygota</taxon>
        <taxon>Neoptera</taxon>
        <taxon>Endopterygota</taxon>
        <taxon>Diptera</taxon>
        <taxon>Brachycera</taxon>
        <taxon>Muscomorpha</taxon>
        <taxon>Oestroidea</taxon>
        <taxon>Calliphoridae</taxon>
        <taxon>Luciliinae</taxon>
        <taxon>Lucilia</taxon>
    </lineage>
</organism>
<keyword evidence="2" id="KW-1185">Reference proteome</keyword>
<proteinExistence type="predicted"/>
<dbReference type="EMBL" id="JRES01000332">
    <property type="protein sequence ID" value="KNC32232.1"/>
    <property type="molecule type" value="Genomic_DNA"/>
</dbReference>